<organism evidence="8 9">
    <name type="scientific">Aminipila luticellarii</name>
    <dbReference type="NCBI Taxonomy" id="2507160"/>
    <lineage>
        <taxon>Bacteria</taxon>
        <taxon>Bacillati</taxon>
        <taxon>Bacillota</taxon>
        <taxon>Clostridia</taxon>
        <taxon>Peptostreptococcales</taxon>
        <taxon>Anaerovoracaceae</taxon>
        <taxon>Aminipila</taxon>
    </lineage>
</organism>
<dbReference type="InterPro" id="IPR041921">
    <property type="entry name" value="NuoE_N"/>
</dbReference>
<evidence type="ECO:0000313" key="9">
    <source>
        <dbReference type="Proteomes" id="UP000287601"/>
    </source>
</evidence>
<evidence type="ECO:0000256" key="6">
    <source>
        <dbReference type="ARBA" id="ARBA00034078"/>
    </source>
</evidence>
<sequence length="170" mass="18419">MCENCGLHEPSGTADFKELAPVLEKYGKVPGSLITILQKAQDIYGYLSIDAINYISQQTGIKPAKIYGVATFYAQFRLQPIGKYLIMLCKGTACHVNGADLIEEAVCEYLNIHDGETTEDGLFTLNNVACLGCCSLAPVMMIQSAEGDETFGNLTKDSVKKVLADIQARA</sequence>
<keyword evidence="8" id="KW-0560">Oxidoreductase</keyword>
<dbReference type="CDD" id="cd03064">
    <property type="entry name" value="TRX_Fd_NuoE"/>
    <property type="match status" value="1"/>
</dbReference>
<dbReference type="InterPro" id="IPR028431">
    <property type="entry name" value="NADP_DH_HndA-like"/>
</dbReference>
<evidence type="ECO:0000256" key="1">
    <source>
        <dbReference type="ARBA" id="ARBA00010643"/>
    </source>
</evidence>
<evidence type="ECO:0000313" key="8">
    <source>
        <dbReference type="EMBL" id="QAT43033.1"/>
    </source>
</evidence>
<dbReference type="GO" id="GO:0016491">
    <property type="term" value="F:oxidoreductase activity"/>
    <property type="evidence" value="ECO:0007669"/>
    <property type="project" value="UniProtKB-KW"/>
</dbReference>
<dbReference type="SUPFAM" id="SSF52833">
    <property type="entry name" value="Thioredoxin-like"/>
    <property type="match status" value="1"/>
</dbReference>
<evidence type="ECO:0000256" key="2">
    <source>
        <dbReference type="ARBA" id="ARBA00022714"/>
    </source>
</evidence>
<comment type="similarity">
    <text evidence="1">Belongs to the complex I 24 kDa subunit family.</text>
</comment>
<evidence type="ECO:0000256" key="4">
    <source>
        <dbReference type="ARBA" id="ARBA00023004"/>
    </source>
</evidence>
<comment type="cofactor">
    <cofactor evidence="6">
        <name>[2Fe-2S] cluster</name>
        <dbReference type="ChEBI" id="CHEBI:190135"/>
    </cofactor>
</comment>
<dbReference type="GO" id="GO:0051537">
    <property type="term" value="F:2 iron, 2 sulfur cluster binding"/>
    <property type="evidence" value="ECO:0007669"/>
    <property type="project" value="UniProtKB-KW"/>
</dbReference>
<dbReference type="GO" id="GO:0046872">
    <property type="term" value="F:metal ion binding"/>
    <property type="evidence" value="ECO:0007669"/>
    <property type="project" value="UniProtKB-KW"/>
</dbReference>
<dbReference type="RefSeq" id="WP_128745682.1">
    <property type="nucleotide sequence ID" value="NZ_CP035281.1"/>
</dbReference>
<gene>
    <name evidence="8" type="primary">nuoE</name>
    <name evidence="8" type="ORF">EQM06_07175</name>
</gene>
<keyword evidence="4 7" id="KW-0408">Iron</keyword>
<keyword evidence="2 7" id="KW-0001">2Fe-2S</keyword>
<evidence type="ECO:0000256" key="3">
    <source>
        <dbReference type="ARBA" id="ARBA00022723"/>
    </source>
</evidence>
<dbReference type="InterPro" id="IPR042128">
    <property type="entry name" value="NuoE_dom"/>
</dbReference>
<dbReference type="KEGG" id="amij:EQM06_07175"/>
<dbReference type="EMBL" id="CP035281">
    <property type="protein sequence ID" value="QAT43033.1"/>
    <property type="molecule type" value="Genomic_DNA"/>
</dbReference>
<feature type="binding site" evidence="7">
    <location>
        <position position="89"/>
    </location>
    <ligand>
        <name>[2Fe-2S] cluster</name>
        <dbReference type="ChEBI" id="CHEBI:190135"/>
    </ligand>
</feature>
<dbReference type="PROSITE" id="PS01099">
    <property type="entry name" value="COMPLEX1_24K"/>
    <property type="match status" value="1"/>
</dbReference>
<name>A0A410PVS0_9FIRM</name>
<feature type="binding site" evidence="7">
    <location>
        <position position="94"/>
    </location>
    <ligand>
        <name>[2Fe-2S] cluster</name>
        <dbReference type="ChEBI" id="CHEBI:190135"/>
    </ligand>
</feature>
<dbReference type="AlphaFoldDB" id="A0A410PVS0"/>
<keyword evidence="9" id="KW-1185">Reference proteome</keyword>
<dbReference type="Proteomes" id="UP000287601">
    <property type="component" value="Chromosome"/>
</dbReference>
<dbReference type="Gene3D" id="3.40.30.10">
    <property type="entry name" value="Glutaredoxin"/>
    <property type="match status" value="1"/>
</dbReference>
<dbReference type="Pfam" id="PF01257">
    <property type="entry name" value="2Fe-2S_thioredx"/>
    <property type="match status" value="1"/>
</dbReference>
<dbReference type="Gene3D" id="1.10.10.1590">
    <property type="entry name" value="NADH-quinone oxidoreductase subunit E"/>
    <property type="match status" value="1"/>
</dbReference>
<protein>
    <submittedName>
        <fullName evidence="8">NADH-quinone oxidoreductase subunit NuoE</fullName>
        <ecNumber evidence="8">1.6.5.11</ecNumber>
    </submittedName>
</protein>
<evidence type="ECO:0000256" key="7">
    <source>
        <dbReference type="PIRSR" id="PIRSR000216-1"/>
    </source>
</evidence>
<dbReference type="InterPro" id="IPR002023">
    <property type="entry name" value="NuoE-like"/>
</dbReference>
<dbReference type="InterPro" id="IPR036249">
    <property type="entry name" value="Thioredoxin-like_sf"/>
</dbReference>
<accession>A0A410PVS0</accession>
<keyword evidence="3 7" id="KW-0479">Metal-binding</keyword>
<dbReference type="OrthoDB" id="9807941at2"/>
<dbReference type="PIRSF" id="PIRSF000216">
    <property type="entry name" value="NADH_DH_24kDa"/>
    <property type="match status" value="1"/>
</dbReference>
<feature type="binding site" evidence="7">
    <location>
        <position position="134"/>
    </location>
    <ligand>
        <name>[2Fe-2S] cluster</name>
        <dbReference type="ChEBI" id="CHEBI:190135"/>
    </ligand>
</feature>
<keyword evidence="5 7" id="KW-0411">Iron-sulfur</keyword>
<dbReference type="PANTHER" id="PTHR43342:SF1">
    <property type="entry name" value="BIFURCATING [FEFE] HYDROGENASE GAMMA SUBUNIT"/>
    <property type="match status" value="1"/>
</dbReference>
<reference evidence="8 9" key="1">
    <citation type="submission" date="2019-01" db="EMBL/GenBank/DDBJ databases">
        <title>Draft genomes of a novel of Aminipila strains.</title>
        <authorList>
            <person name="Ma S."/>
        </authorList>
    </citation>
    <scope>NUCLEOTIDE SEQUENCE [LARGE SCALE GENOMIC DNA]</scope>
    <source>
        <strain evidence="9">JN-39</strain>
    </source>
</reference>
<proteinExistence type="inferred from homology"/>
<comment type="cofactor">
    <cofactor evidence="7">
        <name>[2Fe-2S] cluster</name>
        <dbReference type="ChEBI" id="CHEBI:190135"/>
    </cofactor>
    <text evidence="7">Binds 1 [2Fe-2S] cluster.</text>
</comment>
<dbReference type="NCBIfam" id="NF005722">
    <property type="entry name" value="PRK07539.1-2"/>
    <property type="match status" value="1"/>
</dbReference>
<dbReference type="EC" id="1.6.5.11" evidence="8"/>
<feature type="binding site" evidence="7">
    <location>
        <position position="130"/>
    </location>
    <ligand>
        <name>[2Fe-2S] cluster</name>
        <dbReference type="ChEBI" id="CHEBI:190135"/>
    </ligand>
</feature>
<evidence type="ECO:0000256" key="5">
    <source>
        <dbReference type="ARBA" id="ARBA00023014"/>
    </source>
</evidence>
<dbReference type="PANTHER" id="PTHR43342">
    <property type="entry name" value="NADH-QUINONE OXIDOREDUCTASE, E SUBUNIT"/>
    <property type="match status" value="1"/>
</dbReference>